<accession>A0A7R9BHY5</accession>
<keyword evidence="5" id="KW-0747">Spliceosome</keyword>
<evidence type="ECO:0000256" key="12">
    <source>
        <dbReference type="SAM" id="MobiDB-lite"/>
    </source>
</evidence>
<feature type="region of interest" description="Disordered" evidence="12">
    <location>
        <begin position="1"/>
        <end position="130"/>
    </location>
</feature>
<comment type="function">
    <text evidence="11">Required for pre-mRNA splicing as component of the spliceosome. As a component of the minor spliceosome, involved in the splicing of U12-type introns in pre-mRNAs. Down-regulates NF-kappa-B signaling by competing with RELA for CREBBP/EP300 binding. Involved in the microRNA (miRNA) biogenesis. May be involved in cyclin-D1/CCND1 mRNA stability through the SNARP complex which associates with both the 3'end of the CCND1 gene and its mRNA.</text>
</comment>
<evidence type="ECO:0000313" key="15">
    <source>
        <dbReference type="Proteomes" id="UP000678499"/>
    </source>
</evidence>
<dbReference type="AlphaFoldDB" id="A0A7R9BHY5"/>
<proteinExistence type="predicted"/>
<keyword evidence="8" id="KW-0943">RNA-mediated gene silencing</keyword>
<keyword evidence="6" id="KW-0832">Ubl conjugation</keyword>
<dbReference type="PROSITE" id="PS50006">
    <property type="entry name" value="FHA_DOMAIN"/>
    <property type="match status" value="1"/>
</dbReference>
<keyword evidence="3" id="KW-0597">Phosphoprotein</keyword>
<dbReference type="Gene3D" id="2.60.200.20">
    <property type="match status" value="1"/>
</dbReference>
<dbReference type="FunFam" id="2.60.200.20:FF:000008">
    <property type="entry name" value="smad nuclear-interacting protein 1"/>
    <property type="match status" value="1"/>
</dbReference>
<evidence type="ECO:0000256" key="5">
    <source>
        <dbReference type="ARBA" id="ARBA00022728"/>
    </source>
</evidence>
<gene>
    <name evidence="14" type="ORF">NMOB1V02_LOCUS2130</name>
</gene>
<keyword evidence="10" id="KW-0539">Nucleus</keyword>
<dbReference type="InterPro" id="IPR000253">
    <property type="entry name" value="FHA_dom"/>
</dbReference>
<keyword evidence="2" id="KW-1017">Isopeptide bond</keyword>
<feature type="domain" description="FHA" evidence="13">
    <location>
        <begin position="179"/>
        <end position="242"/>
    </location>
</feature>
<dbReference type="GO" id="GO:0006397">
    <property type="term" value="P:mRNA processing"/>
    <property type="evidence" value="ECO:0007669"/>
    <property type="project" value="UniProtKB-KW"/>
</dbReference>
<feature type="compositionally biased region" description="Basic and acidic residues" evidence="12">
    <location>
        <begin position="1"/>
        <end position="11"/>
    </location>
</feature>
<evidence type="ECO:0000256" key="3">
    <source>
        <dbReference type="ARBA" id="ARBA00022553"/>
    </source>
</evidence>
<evidence type="ECO:0000256" key="6">
    <source>
        <dbReference type="ARBA" id="ARBA00022843"/>
    </source>
</evidence>
<name>A0A7R9BHY5_9CRUS</name>
<evidence type="ECO:0000256" key="2">
    <source>
        <dbReference type="ARBA" id="ARBA00022499"/>
    </source>
</evidence>
<evidence type="ECO:0000256" key="10">
    <source>
        <dbReference type="ARBA" id="ARBA00023242"/>
    </source>
</evidence>
<evidence type="ECO:0000256" key="1">
    <source>
        <dbReference type="ARBA" id="ARBA00004123"/>
    </source>
</evidence>
<dbReference type="EMBL" id="CAJPEX010000230">
    <property type="protein sequence ID" value="CAG0914434.1"/>
    <property type="molecule type" value="Genomic_DNA"/>
</dbReference>
<feature type="compositionally biased region" description="Basic and acidic residues" evidence="12">
    <location>
        <begin position="20"/>
        <end position="47"/>
    </location>
</feature>
<organism evidence="14">
    <name type="scientific">Notodromas monacha</name>
    <dbReference type="NCBI Taxonomy" id="399045"/>
    <lineage>
        <taxon>Eukaryota</taxon>
        <taxon>Metazoa</taxon>
        <taxon>Ecdysozoa</taxon>
        <taxon>Arthropoda</taxon>
        <taxon>Crustacea</taxon>
        <taxon>Oligostraca</taxon>
        <taxon>Ostracoda</taxon>
        <taxon>Podocopa</taxon>
        <taxon>Podocopida</taxon>
        <taxon>Cypridocopina</taxon>
        <taxon>Cypridoidea</taxon>
        <taxon>Cyprididae</taxon>
        <taxon>Notodromas</taxon>
    </lineage>
</organism>
<dbReference type="InterPro" id="IPR050923">
    <property type="entry name" value="Cell_Proc_Reg/RNA_Proc"/>
</dbReference>
<dbReference type="Proteomes" id="UP000678499">
    <property type="component" value="Unassembled WGS sequence"/>
</dbReference>
<evidence type="ECO:0000256" key="9">
    <source>
        <dbReference type="ARBA" id="ARBA00023187"/>
    </source>
</evidence>
<dbReference type="GO" id="GO:0005681">
    <property type="term" value="C:spliceosomal complex"/>
    <property type="evidence" value="ECO:0007669"/>
    <property type="project" value="UniProtKB-KW"/>
</dbReference>
<keyword evidence="9" id="KW-0508">mRNA splicing</keyword>
<sequence>MSSDRDVVSKDRSRRRSAERHRDRRGERDVHREEKYSENRNKRQSDSKRRRVSSPDYPANVKRENVSDDEMKQSRSRHPRSSRDKKPSQVKVEREFKRENDESPKEYGRASADEPVEDKKKPDFGLSGKLAEDTNTFRGVVIKYSEPPEARKPTRNWRLYVFKETESLPHIEIHRQSAFLLGRDRKVADIPIDHPSCSKQHAAIQYRVIPFTRADGSTGRRVRPYIMDLESANGTFVNNKKIPPKCYVELLEKDVIKFGFSSREYVLLHADSADSDEEPAP</sequence>
<keyword evidence="15" id="KW-1185">Reference proteome</keyword>
<dbReference type="Pfam" id="PF00498">
    <property type="entry name" value="FHA"/>
    <property type="match status" value="1"/>
</dbReference>
<dbReference type="InterPro" id="IPR008984">
    <property type="entry name" value="SMAD_FHA_dom_sf"/>
</dbReference>
<evidence type="ECO:0000256" key="8">
    <source>
        <dbReference type="ARBA" id="ARBA00023158"/>
    </source>
</evidence>
<evidence type="ECO:0000256" key="4">
    <source>
        <dbReference type="ARBA" id="ARBA00022664"/>
    </source>
</evidence>
<protein>
    <recommendedName>
        <fullName evidence="13">FHA domain-containing protein</fullName>
    </recommendedName>
</protein>
<evidence type="ECO:0000256" key="7">
    <source>
        <dbReference type="ARBA" id="ARBA00023054"/>
    </source>
</evidence>
<dbReference type="GO" id="GO:0031047">
    <property type="term" value="P:regulatory ncRNA-mediated gene silencing"/>
    <property type="evidence" value="ECO:0007669"/>
    <property type="project" value="UniProtKB-KW"/>
</dbReference>
<evidence type="ECO:0000256" key="11">
    <source>
        <dbReference type="ARBA" id="ARBA00055964"/>
    </source>
</evidence>
<feature type="compositionally biased region" description="Basic and acidic residues" evidence="12">
    <location>
        <begin position="61"/>
        <end position="73"/>
    </location>
</feature>
<dbReference type="EMBL" id="OA882267">
    <property type="protein sequence ID" value="CAD7274282.1"/>
    <property type="molecule type" value="Genomic_DNA"/>
</dbReference>
<dbReference type="SMART" id="SM00240">
    <property type="entry name" value="FHA"/>
    <property type="match status" value="1"/>
</dbReference>
<keyword evidence="4" id="KW-0507">mRNA processing</keyword>
<evidence type="ECO:0000313" key="14">
    <source>
        <dbReference type="EMBL" id="CAD7274282.1"/>
    </source>
</evidence>
<reference evidence="14" key="1">
    <citation type="submission" date="2020-11" db="EMBL/GenBank/DDBJ databases">
        <authorList>
            <person name="Tran Van P."/>
        </authorList>
    </citation>
    <scope>NUCLEOTIDE SEQUENCE</scope>
</reference>
<dbReference type="SUPFAM" id="SSF49879">
    <property type="entry name" value="SMAD/FHA domain"/>
    <property type="match status" value="1"/>
</dbReference>
<dbReference type="GO" id="GO:0008380">
    <property type="term" value="P:RNA splicing"/>
    <property type="evidence" value="ECO:0007669"/>
    <property type="project" value="UniProtKB-KW"/>
</dbReference>
<dbReference type="OrthoDB" id="444265at2759"/>
<keyword evidence="7" id="KW-0175">Coiled coil</keyword>
<dbReference type="PANTHER" id="PTHR23308">
    <property type="entry name" value="NUCLEAR INHIBITOR OF PROTEIN PHOSPHATASE-1"/>
    <property type="match status" value="1"/>
</dbReference>
<feature type="compositionally biased region" description="Basic and acidic residues" evidence="12">
    <location>
        <begin position="81"/>
        <end position="123"/>
    </location>
</feature>
<comment type="subcellular location">
    <subcellularLocation>
        <location evidence="1">Nucleus</location>
    </subcellularLocation>
</comment>
<evidence type="ECO:0000259" key="13">
    <source>
        <dbReference type="PROSITE" id="PS50006"/>
    </source>
</evidence>